<feature type="transmembrane region" description="Helical" evidence="8">
    <location>
        <begin position="233"/>
        <end position="253"/>
    </location>
</feature>
<dbReference type="PRINTS" id="PR01806">
    <property type="entry name" value="VIRFACTRMVIN"/>
</dbReference>
<feature type="transmembrane region" description="Helical" evidence="8">
    <location>
        <begin position="313"/>
        <end position="332"/>
    </location>
</feature>
<evidence type="ECO:0000256" key="3">
    <source>
        <dbReference type="ARBA" id="ARBA00022692"/>
    </source>
</evidence>
<evidence type="ECO:0000256" key="8">
    <source>
        <dbReference type="SAM" id="Phobius"/>
    </source>
</evidence>
<dbReference type="HAMAP" id="MF_02078">
    <property type="entry name" value="MurJ_MviN"/>
    <property type="match status" value="1"/>
</dbReference>
<feature type="transmembrane region" description="Helical" evidence="8">
    <location>
        <begin position="385"/>
        <end position="405"/>
    </location>
</feature>
<feature type="transmembrane region" description="Helical" evidence="8">
    <location>
        <begin position="452"/>
        <end position="473"/>
    </location>
</feature>
<dbReference type="InterPro" id="IPR051050">
    <property type="entry name" value="Lipid_II_flippase_MurJ/MviN"/>
</dbReference>
<keyword evidence="3 8" id="KW-0812">Transmembrane</keyword>
<dbReference type="GO" id="GO:0015648">
    <property type="term" value="F:lipid-linked peptidoglycan transporter activity"/>
    <property type="evidence" value="ECO:0007669"/>
    <property type="project" value="TreeGrafter"/>
</dbReference>
<dbReference type="GO" id="GO:0005886">
    <property type="term" value="C:plasma membrane"/>
    <property type="evidence" value="ECO:0007669"/>
    <property type="project" value="UniProtKB-SubCell"/>
</dbReference>
<dbReference type="PIRSF" id="PIRSF002869">
    <property type="entry name" value="MviN"/>
    <property type="match status" value="1"/>
</dbReference>
<reference evidence="9" key="1">
    <citation type="submission" date="2018-06" db="EMBL/GenBank/DDBJ databases">
        <authorList>
            <person name="Zhirakovskaya E."/>
        </authorList>
    </citation>
    <scope>NUCLEOTIDE SEQUENCE</scope>
</reference>
<evidence type="ECO:0000256" key="5">
    <source>
        <dbReference type="ARBA" id="ARBA00022984"/>
    </source>
</evidence>
<evidence type="ECO:0000256" key="7">
    <source>
        <dbReference type="ARBA" id="ARBA00023136"/>
    </source>
</evidence>
<evidence type="ECO:0000256" key="1">
    <source>
        <dbReference type="ARBA" id="ARBA00004651"/>
    </source>
</evidence>
<dbReference type="Pfam" id="PF03023">
    <property type="entry name" value="MurJ"/>
    <property type="match status" value="1"/>
</dbReference>
<keyword evidence="2" id="KW-1003">Cell membrane</keyword>
<accession>A0A3B0RZH9</accession>
<feature type="transmembrane region" description="Helical" evidence="8">
    <location>
        <begin position="26"/>
        <end position="45"/>
    </location>
</feature>
<evidence type="ECO:0000256" key="2">
    <source>
        <dbReference type="ARBA" id="ARBA00022475"/>
    </source>
</evidence>
<comment type="subcellular location">
    <subcellularLocation>
        <location evidence="1">Cell membrane</location>
        <topology evidence="1">Multi-pass membrane protein</topology>
    </subcellularLocation>
</comment>
<dbReference type="NCBIfam" id="TIGR01695">
    <property type="entry name" value="murJ_mviN"/>
    <property type="match status" value="1"/>
</dbReference>
<keyword evidence="7 8" id="KW-0472">Membrane</keyword>
<gene>
    <name evidence="9" type="ORF">MNBD_ALPHA08-1357</name>
</gene>
<evidence type="ECO:0000256" key="4">
    <source>
        <dbReference type="ARBA" id="ARBA00022960"/>
    </source>
</evidence>
<dbReference type="PANTHER" id="PTHR47019">
    <property type="entry name" value="LIPID II FLIPPASE MURJ"/>
    <property type="match status" value="1"/>
</dbReference>
<dbReference type="AlphaFoldDB" id="A0A3B0RZH9"/>
<keyword evidence="5" id="KW-0573">Peptidoglycan synthesis</keyword>
<evidence type="ECO:0000256" key="6">
    <source>
        <dbReference type="ARBA" id="ARBA00022989"/>
    </source>
</evidence>
<name>A0A3B0RZH9_9ZZZZ</name>
<dbReference type="InterPro" id="IPR004268">
    <property type="entry name" value="MurJ"/>
</dbReference>
<dbReference type="CDD" id="cd13123">
    <property type="entry name" value="MATE_MurJ_like"/>
    <property type="match status" value="1"/>
</dbReference>
<protein>
    <submittedName>
        <fullName evidence="9">Proposed peptidoglycan lipid II flippase MurJ</fullName>
    </submittedName>
</protein>
<feature type="transmembrane region" description="Helical" evidence="8">
    <location>
        <begin position="192"/>
        <end position="212"/>
    </location>
</feature>
<feature type="transmembrane region" description="Helical" evidence="8">
    <location>
        <begin position="352"/>
        <end position="373"/>
    </location>
</feature>
<feature type="transmembrane region" description="Helical" evidence="8">
    <location>
        <begin position="273"/>
        <end position="292"/>
    </location>
</feature>
<feature type="transmembrane region" description="Helical" evidence="8">
    <location>
        <begin position="159"/>
        <end position="180"/>
    </location>
</feature>
<feature type="transmembrane region" description="Helical" evidence="8">
    <location>
        <begin position="479"/>
        <end position="500"/>
    </location>
</feature>
<dbReference type="PANTHER" id="PTHR47019:SF1">
    <property type="entry name" value="LIPID II FLIPPASE MURJ"/>
    <property type="match status" value="1"/>
</dbReference>
<keyword evidence="6 8" id="KW-1133">Transmembrane helix</keyword>
<dbReference type="GO" id="GO:0008360">
    <property type="term" value="P:regulation of cell shape"/>
    <property type="evidence" value="ECO:0007669"/>
    <property type="project" value="UniProtKB-KW"/>
</dbReference>
<feature type="transmembrane region" description="Helical" evidence="8">
    <location>
        <begin position="411"/>
        <end position="432"/>
    </location>
</feature>
<dbReference type="GO" id="GO:0009252">
    <property type="term" value="P:peptidoglycan biosynthetic process"/>
    <property type="evidence" value="ECO:0007669"/>
    <property type="project" value="UniProtKB-KW"/>
</dbReference>
<keyword evidence="4" id="KW-0133">Cell shape</keyword>
<dbReference type="EMBL" id="UOEC01000067">
    <property type="protein sequence ID" value="VAV89723.1"/>
    <property type="molecule type" value="Genomic_DNA"/>
</dbReference>
<organism evidence="9">
    <name type="scientific">hydrothermal vent metagenome</name>
    <dbReference type="NCBI Taxonomy" id="652676"/>
    <lineage>
        <taxon>unclassified sequences</taxon>
        <taxon>metagenomes</taxon>
        <taxon>ecological metagenomes</taxon>
    </lineage>
</organism>
<dbReference type="GO" id="GO:0034204">
    <property type="term" value="P:lipid translocation"/>
    <property type="evidence" value="ECO:0007669"/>
    <property type="project" value="TreeGrafter"/>
</dbReference>
<evidence type="ECO:0000313" key="9">
    <source>
        <dbReference type="EMBL" id="VAV89723.1"/>
    </source>
</evidence>
<feature type="transmembrane region" description="Helical" evidence="8">
    <location>
        <begin position="88"/>
        <end position="114"/>
    </location>
</feature>
<proteinExistence type="inferred from homology"/>
<feature type="transmembrane region" description="Helical" evidence="8">
    <location>
        <begin position="134"/>
        <end position="152"/>
    </location>
</feature>
<sequence length="520" mass="56271">MSMIKSIATVGGFTMISRVLGFVRDVLIAALLGTGAIAEAFVIAFRIPNLFRRLFGEGAFNAAFVPLFAKRLEADGPDAARGFANEALAGLVFVLLIFSALAILFMPVLAYIQAPGFIDDSKKFELTVLMSRIAFPYLAFMSITAMLSGVLNSMHRFSAAAAAPIILNVVMIIVVGWLTFAGWGNTPETGRAMVWGVSFAGLAQLTMLWIATRRAGMKLKLRRPRYTPAVKRLVQLGIPGVIAGGITQINLVISTAFASMQDGAAPWLYYADRVYQLPLGIVGVAIGIVLLPELSRQLRAGDTKAVDESQNRSLEFALFLTIPAAIALMAIPQPVMQVLFERGAFNANDTTASAYALAAFAIGLPAFVLVKVFSPGFFAREDTKTPMYFAGVGVAVNVILAFVLFQYLNHIGIALAVSIAGWVNAAMLGITLTNRGFFKTDKRLRTNLFKTLLNSLFMGAVLLVANNYLAPYFTSATSLSIRLLLLGAMVVVGGFCYFAASHFSGAFRWRDFRQAFRRAK</sequence>